<protein>
    <submittedName>
        <fullName evidence="2">Uncharacterized protein</fullName>
    </submittedName>
</protein>
<feature type="region of interest" description="Disordered" evidence="1">
    <location>
        <begin position="1"/>
        <end position="30"/>
    </location>
</feature>
<reference evidence="2" key="1">
    <citation type="submission" date="2019-08" db="EMBL/GenBank/DDBJ databases">
        <title>The genome of the North American firefly Photinus pyralis.</title>
        <authorList>
            <consortium name="Photinus pyralis genome working group"/>
            <person name="Fallon T.R."/>
            <person name="Sander Lower S.E."/>
            <person name="Weng J.-K."/>
        </authorList>
    </citation>
    <scope>NUCLEOTIDE SEQUENCE</scope>
    <source>
        <strain evidence="2">TRF0915ILg1</strain>
        <tissue evidence="2">Whole body</tissue>
    </source>
</reference>
<dbReference type="OrthoDB" id="6782812at2759"/>
<accession>A0A8K0DTA5</accession>
<evidence type="ECO:0000313" key="3">
    <source>
        <dbReference type="Proteomes" id="UP000801492"/>
    </source>
</evidence>
<keyword evidence="3" id="KW-1185">Reference proteome</keyword>
<dbReference type="AlphaFoldDB" id="A0A8K0DTA5"/>
<feature type="compositionally biased region" description="Basic residues" evidence="1">
    <location>
        <begin position="1"/>
        <end position="19"/>
    </location>
</feature>
<sequence>MRKLPRKPVRRKSKEHTRTRSSGAPGRFKRTPYWWNDDIQAQREKCMEDRKRITSAARSEIYRNNGHLEALKDTYKRAKKHLQRLIETSKNEHWDEVIRDLNNDIWGKGYEIIMRGVASGRPYDIPDKIYP</sequence>
<name>A0A8K0DTA5_IGNLU</name>
<evidence type="ECO:0000256" key="1">
    <source>
        <dbReference type="SAM" id="MobiDB-lite"/>
    </source>
</evidence>
<proteinExistence type="predicted"/>
<evidence type="ECO:0000313" key="2">
    <source>
        <dbReference type="EMBL" id="KAF2906085.1"/>
    </source>
</evidence>
<comment type="caution">
    <text evidence="2">The sequence shown here is derived from an EMBL/GenBank/DDBJ whole genome shotgun (WGS) entry which is preliminary data.</text>
</comment>
<gene>
    <name evidence="2" type="ORF">ILUMI_00096</name>
</gene>
<dbReference type="EMBL" id="VTPC01000025">
    <property type="protein sequence ID" value="KAF2906085.1"/>
    <property type="molecule type" value="Genomic_DNA"/>
</dbReference>
<organism evidence="2 3">
    <name type="scientific">Ignelater luminosus</name>
    <name type="common">Cucubano</name>
    <name type="synonym">Pyrophorus luminosus</name>
    <dbReference type="NCBI Taxonomy" id="2038154"/>
    <lineage>
        <taxon>Eukaryota</taxon>
        <taxon>Metazoa</taxon>
        <taxon>Ecdysozoa</taxon>
        <taxon>Arthropoda</taxon>
        <taxon>Hexapoda</taxon>
        <taxon>Insecta</taxon>
        <taxon>Pterygota</taxon>
        <taxon>Neoptera</taxon>
        <taxon>Endopterygota</taxon>
        <taxon>Coleoptera</taxon>
        <taxon>Polyphaga</taxon>
        <taxon>Elateriformia</taxon>
        <taxon>Elateroidea</taxon>
        <taxon>Elateridae</taxon>
        <taxon>Agrypninae</taxon>
        <taxon>Pyrophorini</taxon>
        <taxon>Ignelater</taxon>
    </lineage>
</organism>
<dbReference type="Proteomes" id="UP000801492">
    <property type="component" value="Unassembled WGS sequence"/>
</dbReference>